<accession>A0AAE0ZZ06</accession>
<evidence type="ECO:0000313" key="2">
    <source>
        <dbReference type="Proteomes" id="UP001283361"/>
    </source>
</evidence>
<evidence type="ECO:0000313" key="1">
    <source>
        <dbReference type="EMBL" id="KAK3777862.1"/>
    </source>
</evidence>
<gene>
    <name evidence="1" type="ORF">RRG08_038109</name>
</gene>
<comment type="caution">
    <text evidence="1">The sequence shown here is derived from an EMBL/GenBank/DDBJ whole genome shotgun (WGS) entry which is preliminary data.</text>
</comment>
<dbReference type="Proteomes" id="UP001283361">
    <property type="component" value="Unassembled WGS sequence"/>
</dbReference>
<keyword evidence="2" id="KW-1185">Reference proteome</keyword>
<dbReference type="AlphaFoldDB" id="A0AAE0ZZ06"/>
<proteinExistence type="predicted"/>
<organism evidence="1 2">
    <name type="scientific">Elysia crispata</name>
    <name type="common">lettuce slug</name>
    <dbReference type="NCBI Taxonomy" id="231223"/>
    <lineage>
        <taxon>Eukaryota</taxon>
        <taxon>Metazoa</taxon>
        <taxon>Spiralia</taxon>
        <taxon>Lophotrochozoa</taxon>
        <taxon>Mollusca</taxon>
        <taxon>Gastropoda</taxon>
        <taxon>Heterobranchia</taxon>
        <taxon>Euthyneura</taxon>
        <taxon>Panpulmonata</taxon>
        <taxon>Sacoglossa</taxon>
        <taxon>Placobranchoidea</taxon>
        <taxon>Plakobranchidae</taxon>
        <taxon>Elysia</taxon>
    </lineage>
</organism>
<sequence length="84" mass="9469">MNSSLIRVRVFGLTRTGRQVNNPNLKAQQLDIIFHVKSIKDGLSLPEHSTGGTLTPGHCSRQLKKIIHQHYSDSVFQNPFMTVK</sequence>
<name>A0AAE0ZZ06_9GAST</name>
<reference evidence="1" key="1">
    <citation type="journal article" date="2023" name="G3 (Bethesda)">
        <title>A reference genome for the long-term kleptoplast-retaining sea slug Elysia crispata morphotype clarki.</title>
        <authorList>
            <person name="Eastman K.E."/>
            <person name="Pendleton A.L."/>
            <person name="Shaikh M.A."/>
            <person name="Suttiyut T."/>
            <person name="Ogas R."/>
            <person name="Tomko P."/>
            <person name="Gavelis G."/>
            <person name="Widhalm J.R."/>
            <person name="Wisecaver J.H."/>
        </authorList>
    </citation>
    <scope>NUCLEOTIDE SEQUENCE</scope>
    <source>
        <strain evidence="1">ECLA1</strain>
    </source>
</reference>
<dbReference type="EMBL" id="JAWDGP010003058">
    <property type="protein sequence ID" value="KAK3777862.1"/>
    <property type="molecule type" value="Genomic_DNA"/>
</dbReference>
<protein>
    <submittedName>
        <fullName evidence="1">Uncharacterized protein</fullName>
    </submittedName>
</protein>